<organism evidence="2 3">
    <name type="scientific">Petrolisthes cinctipes</name>
    <name type="common">Flat porcelain crab</name>
    <dbReference type="NCBI Taxonomy" id="88211"/>
    <lineage>
        <taxon>Eukaryota</taxon>
        <taxon>Metazoa</taxon>
        <taxon>Ecdysozoa</taxon>
        <taxon>Arthropoda</taxon>
        <taxon>Crustacea</taxon>
        <taxon>Multicrustacea</taxon>
        <taxon>Malacostraca</taxon>
        <taxon>Eumalacostraca</taxon>
        <taxon>Eucarida</taxon>
        <taxon>Decapoda</taxon>
        <taxon>Pleocyemata</taxon>
        <taxon>Anomura</taxon>
        <taxon>Galatheoidea</taxon>
        <taxon>Porcellanidae</taxon>
        <taxon>Petrolisthes</taxon>
    </lineage>
</organism>
<name>A0AAE1GKI7_PETCI</name>
<evidence type="ECO:0000256" key="1">
    <source>
        <dbReference type="SAM" id="MobiDB-lite"/>
    </source>
</evidence>
<proteinExistence type="predicted"/>
<sequence length="136" mass="14665">MHAGDGGREVAAGVVLVEVAVVVEVVVDAGVVLMLVVEAIIECQNDMLSITTTTTMSSLRLPLPPLLSTQSPQPTPSQHLTLPLPTSSPQPTHHHSILPCHICNTTSHAAINLYHDGYTQHLSSRRNKTITFSREM</sequence>
<protein>
    <submittedName>
        <fullName evidence="2">Uncharacterized protein</fullName>
    </submittedName>
</protein>
<dbReference type="EMBL" id="JAWQEG010000113">
    <property type="protein sequence ID" value="KAK3894405.1"/>
    <property type="molecule type" value="Genomic_DNA"/>
</dbReference>
<evidence type="ECO:0000313" key="3">
    <source>
        <dbReference type="Proteomes" id="UP001286313"/>
    </source>
</evidence>
<reference evidence="2" key="1">
    <citation type="submission" date="2023-10" db="EMBL/GenBank/DDBJ databases">
        <title>Genome assemblies of two species of porcelain crab, Petrolisthes cinctipes and Petrolisthes manimaculis (Anomura: Porcellanidae).</title>
        <authorList>
            <person name="Angst P."/>
        </authorList>
    </citation>
    <scope>NUCLEOTIDE SEQUENCE</scope>
    <source>
        <strain evidence="2">PB745_01</strain>
        <tissue evidence="2">Gill</tissue>
    </source>
</reference>
<feature type="region of interest" description="Disordered" evidence="1">
    <location>
        <begin position="63"/>
        <end position="93"/>
    </location>
</feature>
<keyword evidence="3" id="KW-1185">Reference proteome</keyword>
<accession>A0AAE1GKI7</accession>
<dbReference type="Proteomes" id="UP001286313">
    <property type="component" value="Unassembled WGS sequence"/>
</dbReference>
<comment type="caution">
    <text evidence="2">The sequence shown here is derived from an EMBL/GenBank/DDBJ whole genome shotgun (WGS) entry which is preliminary data.</text>
</comment>
<feature type="compositionally biased region" description="Low complexity" evidence="1">
    <location>
        <begin position="63"/>
        <end position="91"/>
    </location>
</feature>
<evidence type="ECO:0000313" key="2">
    <source>
        <dbReference type="EMBL" id="KAK3894405.1"/>
    </source>
</evidence>
<dbReference type="AlphaFoldDB" id="A0AAE1GKI7"/>
<gene>
    <name evidence="2" type="ORF">Pcinc_001865</name>
</gene>